<dbReference type="CDD" id="cd00761">
    <property type="entry name" value="Glyco_tranf_GTA_type"/>
    <property type="match status" value="1"/>
</dbReference>
<gene>
    <name evidence="3" type="ORF">J0695_35695</name>
</gene>
<sequence>MTSPENLKISVIVPVYNPGPFIDDLISSLLRQTMAADEFEAIFVDDGSTDGTGARLDEVAAEHANIQVIHIPNSGWPSRPRNIGIEKARGEYVQFADNDDWFGDEALHRLYAYAKENDADVVIGKMTGVNRGVPRELFRKNHPDATYANSPLIDSLTPHKMYRRSFLLEHNLRFPEGKRRLEDHVFVTAANFAAKRISVLSDYTCYYHVGRPDASNAGFQRFEPAGYFGNLCEALDIVDAHTEPGALRDKIHRRWLRVEIVGRLTGKRFLTAPEDWNTDFFREARKVATERFAPGVAAGLPAMQRATAALLVQDRLESVRELAAWDAGLKAQATAEAEGSPLRITATGELHTPAGPLTYVHTDAGVDAIRTPVADLDPALLDVTKRLKSARMDIVARRRGSAEECFLPVETVTERVELPDGGFRTVHRSVAVVTPDALNSGRNAGTWDL</sequence>
<feature type="domain" description="Glycosyltransferase 2-like" evidence="1">
    <location>
        <begin position="10"/>
        <end position="168"/>
    </location>
</feature>
<dbReference type="Pfam" id="PF00535">
    <property type="entry name" value="Glycos_transf_2"/>
    <property type="match status" value="1"/>
</dbReference>
<dbReference type="InterPro" id="IPR029044">
    <property type="entry name" value="Nucleotide-diphossugar_trans"/>
</dbReference>
<dbReference type="PANTHER" id="PTHR22916">
    <property type="entry name" value="GLYCOSYLTRANSFERASE"/>
    <property type="match status" value="1"/>
</dbReference>
<feature type="non-terminal residue" evidence="3">
    <location>
        <position position="449"/>
    </location>
</feature>
<evidence type="ECO:0000313" key="4">
    <source>
        <dbReference type="Proteomes" id="UP000664167"/>
    </source>
</evidence>
<evidence type="ECO:0000259" key="2">
    <source>
        <dbReference type="Pfam" id="PF22181"/>
    </source>
</evidence>
<dbReference type="Gene3D" id="3.90.550.10">
    <property type="entry name" value="Spore Coat Polysaccharide Biosynthesis Protein SpsA, Chain A"/>
    <property type="match status" value="1"/>
</dbReference>
<accession>A0A939JMR6</accession>
<proteinExistence type="predicted"/>
<comment type="caution">
    <text evidence="3">The sequence shown here is derived from an EMBL/GenBank/DDBJ whole genome shotgun (WGS) entry which is preliminary data.</text>
</comment>
<dbReference type="Pfam" id="PF22181">
    <property type="entry name" value="TarS_linker"/>
    <property type="match status" value="1"/>
</dbReference>
<dbReference type="RefSeq" id="WP_206968930.1">
    <property type="nucleotide sequence ID" value="NZ_JAFLRJ010000491.1"/>
</dbReference>
<evidence type="ECO:0000313" key="3">
    <source>
        <dbReference type="EMBL" id="MBO0517069.1"/>
    </source>
</evidence>
<dbReference type="AlphaFoldDB" id="A0A939JMR6"/>
<dbReference type="PANTHER" id="PTHR22916:SF3">
    <property type="entry name" value="UDP-GLCNAC:BETAGAL BETA-1,3-N-ACETYLGLUCOSAMINYLTRANSFERASE-LIKE PROTEIN 1"/>
    <property type="match status" value="1"/>
</dbReference>
<dbReference type="Proteomes" id="UP000664167">
    <property type="component" value="Unassembled WGS sequence"/>
</dbReference>
<dbReference type="EMBL" id="JAFLRJ010000491">
    <property type="protein sequence ID" value="MBO0517069.1"/>
    <property type="molecule type" value="Genomic_DNA"/>
</dbReference>
<organism evidence="3 4">
    <name type="scientific">Streptomyces beijiangensis</name>
    <dbReference type="NCBI Taxonomy" id="163361"/>
    <lineage>
        <taxon>Bacteria</taxon>
        <taxon>Bacillati</taxon>
        <taxon>Actinomycetota</taxon>
        <taxon>Actinomycetes</taxon>
        <taxon>Kitasatosporales</taxon>
        <taxon>Streptomycetaceae</taxon>
        <taxon>Streptomyces</taxon>
    </lineage>
</organism>
<evidence type="ECO:0000259" key="1">
    <source>
        <dbReference type="Pfam" id="PF00535"/>
    </source>
</evidence>
<dbReference type="InterPro" id="IPR054028">
    <property type="entry name" value="TarS/TarP_linker"/>
</dbReference>
<dbReference type="GO" id="GO:0016758">
    <property type="term" value="F:hexosyltransferase activity"/>
    <property type="evidence" value="ECO:0007669"/>
    <property type="project" value="UniProtKB-ARBA"/>
</dbReference>
<dbReference type="SUPFAM" id="SSF53448">
    <property type="entry name" value="Nucleotide-diphospho-sugar transferases"/>
    <property type="match status" value="1"/>
</dbReference>
<protein>
    <submittedName>
        <fullName evidence="3">Glycosyltransferase family 2 protein</fullName>
    </submittedName>
</protein>
<dbReference type="InterPro" id="IPR001173">
    <property type="entry name" value="Glyco_trans_2-like"/>
</dbReference>
<name>A0A939JMR6_9ACTN</name>
<feature type="domain" description="TarS/TarP linker" evidence="2">
    <location>
        <begin position="224"/>
        <end position="323"/>
    </location>
</feature>
<keyword evidence="4" id="KW-1185">Reference proteome</keyword>
<reference evidence="3" key="1">
    <citation type="submission" date="2021-03" db="EMBL/GenBank/DDBJ databases">
        <title>Streptomyces poriferae sp. nov., a novel marine sponge-derived Actinobacteria species with anti-MRSA activity.</title>
        <authorList>
            <person name="Sandoval-Powers M."/>
            <person name="Kralova S."/>
            <person name="Nguyen G.-S."/>
            <person name="Fawwal D."/>
            <person name="Degnes K."/>
            <person name="Klinkenberg G."/>
            <person name="Sletta H."/>
            <person name="Wentzel A."/>
            <person name="Liles M.R."/>
        </authorList>
    </citation>
    <scope>NUCLEOTIDE SEQUENCE</scope>
    <source>
        <strain evidence="3">DSM 41794</strain>
    </source>
</reference>